<dbReference type="SUPFAM" id="SSF55874">
    <property type="entry name" value="ATPase domain of HSP90 chaperone/DNA topoisomerase II/histidine kinase"/>
    <property type="match status" value="1"/>
</dbReference>
<reference evidence="3" key="1">
    <citation type="submission" date="2024-07" db="EMBL/GenBank/DDBJ databases">
        <authorList>
            <person name="Li X.-J."/>
            <person name="Wang X."/>
        </authorList>
    </citation>
    <scope>NUCLEOTIDE SEQUENCE</scope>
    <source>
        <strain evidence="3">HSP-334</strain>
    </source>
</reference>
<dbReference type="Pfam" id="PF13581">
    <property type="entry name" value="HATPase_c_2"/>
    <property type="match status" value="1"/>
</dbReference>
<dbReference type="EMBL" id="CP165644">
    <property type="protein sequence ID" value="XDU66419.1"/>
    <property type="molecule type" value="Genomic_DNA"/>
</dbReference>
<organism evidence="3">
    <name type="scientific">Leptotrichia rugosa</name>
    <dbReference type="NCBI Taxonomy" id="3239302"/>
    <lineage>
        <taxon>Bacteria</taxon>
        <taxon>Fusobacteriati</taxon>
        <taxon>Fusobacteriota</taxon>
        <taxon>Fusobacteriia</taxon>
        <taxon>Fusobacteriales</taxon>
        <taxon>Leptotrichiaceae</taxon>
        <taxon>Leptotrichia</taxon>
    </lineage>
</organism>
<gene>
    <name evidence="3" type="ORF">AB8B22_08375</name>
</gene>
<dbReference type="InterPro" id="IPR025474">
    <property type="entry name" value="DUF4325"/>
</dbReference>
<accession>A0AB39VGX4</accession>
<evidence type="ECO:0000313" key="3">
    <source>
        <dbReference type="EMBL" id="XDU66419.1"/>
    </source>
</evidence>
<name>A0AB39VGX4_9FUSO</name>
<proteinExistence type="predicted"/>
<dbReference type="InterPro" id="IPR003594">
    <property type="entry name" value="HATPase_dom"/>
</dbReference>
<dbReference type="Gene3D" id="3.30.565.10">
    <property type="entry name" value="Histidine kinase-like ATPase, C-terminal domain"/>
    <property type="match status" value="1"/>
</dbReference>
<feature type="domain" description="DUF4325" evidence="2">
    <location>
        <begin position="277"/>
        <end position="329"/>
    </location>
</feature>
<dbReference type="AlphaFoldDB" id="A0AB39VGX4"/>
<dbReference type="InterPro" id="IPR036890">
    <property type="entry name" value="HATPase_C_sf"/>
</dbReference>
<protein>
    <submittedName>
        <fullName evidence="3">DUF4325 domain-containing protein</fullName>
    </submittedName>
</protein>
<feature type="domain" description="Histidine kinase/HSP90-like ATPase" evidence="1">
    <location>
        <begin position="100"/>
        <end position="194"/>
    </location>
</feature>
<evidence type="ECO:0000259" key="2">
    <source>
        <dbReference type="Pfam" id="PF14213"/>
    </source>
</evidence>
<dbReference type="KEGG" id="lrug:AB8B22_08375"/>
<evidence type="ECO:0000259" key="1">
    <source>
        <dbReference type="Pfam" id="PF13581"/>
    </source>
</evidence>
<sequence length="338" mass="39844">MSFSKKYREEIKDFIIETIYKNGNVFKEVLEKYPISRQTVSKYIKEFIDKDIVEKESKSKYRLKFYVNETKQYDNINLEEDVVYEDFISKYEKDKKENVRDLLVYTFTEMLNNAIEHSGGDKISILYAENYKEIVVCIQDNGIGIFKKIKKDHNLENENQAIFELRKGKLTSDSVNHSGEGIFFTSKVVDDFFINSFDKEFFTGNRHELYNFESVGIEDKVEGTRVLFFLNKDTDRTAHEVFEKYTNDEYIFDRTTITVHLAKEYLGESFVSRSKAKRILLNADKFKVIFLDFDGIKTIGQGFADEIFRVYKNKNPEIQIIPINANAEVDFMIKRSQK</sequence>
<dbReference type="RefSeq" id="WP_369710767.1">
    <property type="nucleotide sequence ID" value="NZ_CP165644.1"/>
</dbReference>
<dbReference type="Pfam" id="PF14213">
    <property type="entry name" value="DUF4325"/>
    <property type="match status" value="1"/>
</dbReference>